<organism evidence="4">
    <name type="scientific">marine metagenome</name>
    <dbReference type="NCBI Taxonomy" id="408172"/>
    <lineage>
        <taxon>unclassified sequences</taxon>
        <taxon>metagenomes</taxon>
        <taxon>ecological metagenomes</taxon>
    </lineage>
</organism>
<dbReference type="GO" id="GO:0005829">
    <property type="term" value="C:cytosol"/>
    <property type="evidence" value="ECO:0007669"/>
    <property type="project" value="TreeGrafter"/>
</dbReference>
<gene>
    <name evidence="4" type="ORF">METZ01_LOCUS35381</name>
</gene>
<protein>
    <recommendedName>
        <fullName evidence="5">Sugar acetyltransferase</fullName>
    </recommendedName>
</protein>
<dbReference type="Gene3D" id="2.160.10.10">
    <property type="entry name" value="Hexapeptide repeat proteins"/>
    <property type="match status" value="1"/>
</dbReference>
<feature type="non-terminal residue" evidence="4">
    <location>
        <position position="1"/>
    </location>
</feature>
<dbReference type="PANTHER" id="PTHR23416:SF23">
    <property type="entry name" value="ACETYLTRANSFERASE C18B11.09C-RELATED"/>
    <property type="match status" value="1"/>
</dbReference>
<evidence type="ECO:0000256" key="2">
    <source>
        <dbReference type="ARBA" id="ARBA00022679"/>
    </source>
</evidence>
<comment type="similarity">
    <text evidence="1">Belongs to the transferase hexapeptide repeat family.</text>
</comment>
<sequence>VGPNDRPARNFGRFGDGTHLGWPTGSVFGEQWIWIGCDTLIAPHVTLSAGMATAVEMDTESVVRIGDRCLIGRGTAIVGHRAVDIGDDVYTGMNVYITDQNHGYENLDLPIGVQAPTEEPVNIGSGSWIGSGAVILPGAKIGVHVVVGANSVVRGEIPDYSVVVGVPGRVVRRHDGTAWRRTGSGKQPALAWPNQLGNSRG</sequence>
<dbReference type="EMBL" id="UINC01001511">
    <property type="protein sequence ID" value="SUZ82527.1"/>
    <property type="molecule type" value="Genomic_DNA"/>
</dbReference>
<name>A0A381QXV2_9ZZZZ</name>
<proteinExistence type="inferred from homology"/>
<evidence type="ECO:0000256" key="1">
    <source>
        <dbReference type="ARBA" id="ARBA00007274"/>
    </source>
</evidence>
<dbReference type="InterPro" id="IPR001451">
    <property type="entry name" value="Hexapep"/>
</dbReference>
<dbReference type="PANTHER" id="PTHR23416">
    <property type="entry name" value="SIALIC ACID SYNTHASE-RELATED"/>
    <property type="match status" value="1"/>
</dbReference>
<accession>A0A381QXV2</accession>
<dbReference type="GO" id="GO:0008374">
    <property type="term" value="F:O-acyltransferase activity"/>
    <property type="evidence" value="ECO:0007669"/>
    <property type="project" value="TreeGrafter"/>
</dbReference>
<dbReference type="SUPFAM" id="SSF51161">
    <property type="entry name" value="Trimeric LpxA-like enzymes"/>
    <property type="match status" value="1"/>
</dbReference>
<feature type="region of interest" description="Disordered" evidence="3">
    <location>
        <begin position="179"/>
        <end position="201"/>
    </location>
</feature>
<dbReference type="Pfam" id="PF14602">
    <property type="entry name" value="Hexapep_2"/>
    <property type="match status" value="1"/>
</dbReference>
<evidence type="ECO:0000313" key="4">
    <source>
        <dbReference type="EMBL" id="SUZ82527.1"/>
    </source>
</evidence>
<dbReference type="InterPro" id="IPR018357">
    <property type="entry name" value="Hexapep_transf_CS"/>
</dbReference>
<keyword evidence="2" id="KW-0808">Transferase</keyword>
<evidence type="ECO:0000256" key="3">
    <source>
        <dbReference type="SAM" id="MobiDB-lite"/>
    </source>
</evidence>
<dbReference type="InterPro" id="IPR011004">
    <property type="entry name" value="Trimer_LpxA-like_sf"/>
</dbReference>
<dbReference type="PROSITE" id="PS00101">
    <property type="entry name" value="HEXAPEP_TRANSFERASES"/>
    <property type="match status" value="1"/>
</dbReference>
<dbReference type="InterPro" id="IPR051159">
    <property type="entry name" value="Hexapeptide_acetyltransf"/>
</dbReference>
<dbReference type="AlphaFoldDB" id="A0A381QXV2"/>
<dbReference type="CDD" id="cd04647">
    <property type="entry name" value="LbH_MAT_like"/>
    <property type="match status" value="1"/>
</dbReference>
<reference evidence="4" key="1">
    <citation type="submission" date="2018-05" db="EMBL/GenBank/DDBJ databases">
        <authorList>
            <person name="Lanie J.A."/>
            <person name="Ng W.-L."/>
            <person name="Kazmierczak K.M."/>
            <person name="Andrzejewski T.M."/>
            <person name="Davidsen T.M."/>
            <person name="Wayne K.J."/>
            <person name="Tettelin H."/>
            <person name="Glass J.I."/>
            <person name="Rusch D."/>
            <person name="Podicherti R."/>
            <person name="Tsui H.-C.T."/>
            <person name="Winkler M.E."/>
        </authorList>
    </citation>
    <scope>NUCLEOTIDE SEQUENCE</scope>
</reference>
<evidence type="ECO:0008006" key="5">
    <source>
        <dbReference type="Google" id="ProtNLM"/>
    </source>
</evidence>
<dbReference type="Pfam" id="PF00132">
    <property type="entry name" value="Hexapep"/>
    <property type="match status" value="1"/>
</dbReference>